<dbReference type="Pfam" id="PF01594">
    <property type="entry name" value="AI-2E_transport"/>
    <property type="match status" value="1"/>
</dbReference>
<comment type="similarity">
    <text evidence="2">Belongs to the autoinducer-2 exporter (AI-2E) (TC 2.A.86) family.</text>
</comment>
<evidence type="ECO:0000256" key="8">
    <source>
        <dbReference type="SAM" id="MobiDB-lite"/>
    </source>
</evidence>
<dbReference type="OrthoDB" id="9816139at2"/>
<comment type="subcellular location">
    <subcellularLocation>
        <location evidence="1">Cell membrane</location>
        <topology evidence="1">Multi-pass membrane protein</topology>
    </subcellularLocation>
</comment>
<feature type="compositionally biased region" description="Basic and acidic residues" evidence="8">
    <location>
        <begin position="143"/>
        <end position="154"/>
    </location>
</feature>
<keyword evidence="3" id="KW-0813">Transport</keyword>
<evidence type="ECO:0000256" key="9">
    <source>
        <dbReference type="SAM" id="Phobius"/>
    </source>
</evidence>
<dbReference type="PATRIC" id="fig|242163.4.peg.1476"/>
<evidence type="ECO:0000256" key="5">
    <source>
        <dbReference type="ARBA" id="ARBA00022692"/>
    </source>
</evidence>
<feature type="transmembrane region" description="Helical" evidence="9">
    <location>
        <begin position="280"/>
        <end position="300"/>
    </location>
</feature>
<protein>
    <submittedName>
        <fullName evidence="10">Transport protein</fullName>
    </submittedName>
</protein>
<evidence type="ECO:0000256" key="6">
    <source>
        <dbReference type="ARBA" id="ARBA00022989"/>
    </source>
</evidence>
<dbReference type="InterPro" id="IPR002549">
    <property type="entry name" value="AI-2E-like"/>
</dbReference>
<comment type="caution">
    <text evidence="10">The sequence shown here is derived from an EMBL/GenBank/DDBJ whole genome shotgun (WGS) entry which is preliminary data.</text>
</comment>
<evidence type="ECO:0000256" key="4">
    <source>
        <dbReference type="ARBA" id="ARBA00022475"/>
    </source>
</evidence>
<evidence type="ECO:0000313" key="11">
    <source>
        <dbReference type="Proteomes" id="UP000036959"/>
    </source>
</evidence>
<accession>A0A0L0MHB7</accession>
<dbReference type="GO" id="GO:0005886">
    <property type="term" value="C:plasma membrane"/>
    <property type="evidence" value="ECO:0007669"/>
    <property type="project" value="UniProtKB-SubCell"/>
</dbReference>
<keyword evidence="11" id="KW-1185">Reference proteome</keyword>
<feature type="transmembrane region" description="Helical" evidence="9">
    <location>
        <begin position="183"/>
        <end position="206"/>
    </location>
</feature>
<evidence type="ECO:0000256" key="7">
    <source>
        <dbReference type="ARBA" id="ARBA00023136"/>
    </source>
</evidence>
<proteinExistence type="inferred from homology"/>
<organism evidence="10 11">
    <name type="scientific">Candidatus Burkholderia verschuerenii</name>
    <dbReference type="NCBI Taxonomy" id="242163"/>
    <lineage>
        <taxon>Bacteria</taxon>
        <taxon>Pseudomonadati</taxon>
        <taxon>Pseudomonadota</taxon>
        <taxon>Betaproteobacteria</taxon>
        <taxon>Burkholderiales</taxon>
        <taxon>Burkholderiaceae</taxon>
        <taxon>Burkholderia</taxon>
    </lineage>
</organism>
<feature type="region of interest" description="Disordered" evidence="8">
    <location>
        <begin position="141"/>
        <end position="173"/>
    </location>
</feature>
<feature type="transmembrane region" description="Helical" evidence="9">
    <location>
        <begin position="77"/>
        <end position="99"/>
    </location>
</feature>
<gene>
    <name evidence="10" type="ORF">BVER_06237</name>
</gene>
<keyword evidence="7 9" id="KW-0472">Membrane</keyword>
<keyword evidence="5 9" id="KW-0812">Transmembrane</keyword>
<feature type="transmembrane region" description="Helical" evidence="9">
    <location>
        <begin position="337"/>
        <end position="370"/>
    </location>
</feature>
<dbReference type="PANTHER" id="PTHR21716:SF53">
    <property type="entry name" value="PERMEASE PERM-RELATED"/>
    <property type="match status" value="1"/>
</dbReference>
<dbReference type="Proteomes" id="UP000036959">
    <property type="component" value="Unassembled WGS sequence"/>
</dbReference>
<keyword evidence="6 9" id="KW-1133">Transmembrane helix</keyword>
<dbReference type="AlphaFoldDB" id="A0A0L0MHB7"/>
<feature type="transmembrane region" description="Helical" evidence="9">
    <location>
        <begin position="21"/>
        <end position="40"/>
    </location>
</feature>
<evidence type="ECO:0000313" key="10">
    <source>
        <dbReference type="EMBL" id="KND61718.1"/>
    </source>
</evidence>
<evidence type="ECO:0000256" key="3">
    <source>
        <dbReference type="ARBA" id="ARBA00022448"/>
    </source>
</evidence>
<sequence>MPQASGPRRSPAKILPPEAPGLRALASLVTGVIVICALYFGRAVMIPIILAILLSFLLAPFVDMLRRLKLGQVPSVIVAVAVALTVLTGVGALIGAQVAQLAGDLPKYQVAIERKIDTVQSLTVGRADEFLGRASSALKRLSPAREQEPRKDENSPSSSPIDQPMPVEVHEPSPSPLELAQRFLSPVISPLETTGIVLVVAIFILLQCEDLRDRLIRLFGSRDLHRATTAMEEAARRLSRYFLAQLGINLGVGIVISIGLAIIGVPGALLFGVMTALLRFVPYVGTWIAALVAVVFAAAVGPGWSMLVWTMVLFGTTDIVAGQVVEPLLYGHSTGLSPFAVIVAAIFWSWIWGPIGLVLSTPLTLCLVILGRHVDRLEFLDVLFGDRPALTPAENFYQRLLANDPDEALLQAESLLKERSLIAYYDEVALEGLRLAHNDMLRGVVTADQLRRINESALDIIEGLEDTDDLPVPVRQREELPASFESSDEATRMAPELPPAHFDAVKEGHTASVLCIAGRSELDDLAATIAVQLFRKHGLFADLAGYERFSRGRFGEVDLTGVTIICVVSFDAAESPPYLRNLLRRLHQRAPGAELIVGLVFAESELQGEVLVRTSSAAVSLKELVDACVAAARRQSTDGVPWAGLSAADGEAALIGPPVPDASSGTSRSDLPELGNA</sequence>
<dbReference type="EMBL" id="LFJJ01000014">
    <property type="protein sequence ID" value="KND61718.1"/>
    <property type="molecule type" value="Genomic_DNA"/>
</dbReference>
<feature type="transmembrane region" description="Helical" evidence="9">
    <location>
        <begin position="246"/>
        <end position="274"/>
    </location>
</feature>
<reference evidence="11" key="1">
    <citation type="submission" date="2015-06" db="EMBL/GenBank/DDBJ databases">
        <title>Comparative genomics of Burkholderia leaf nodule symbionts.</title>
        <authorList>
            <person name="Carlier A."/>
            <person name="Eberl L."/>
            <person name="Pinto-Carbo M."/>
        </authorList>
    </citation>
    <scope>NUCLEOTIDE SEQUENCE [LARGE SCALE GENOMIC DNA]</scope>
    <source>
        <strain evidence="11">UZHbot4</strain>
    </source>
</reference>
<feature type="region of interest" description="Disordered" evidence="8">
    <location>
        <begin position="654"/>
        <end position="677"/>
    </location>
</feature>
<keyword evidence="4" id="KW-1003">Cell membrane</keyword>
<evidence type="ECO:0000256" key="2">
    <source>
        <dbReference type="ARBA" id="ARBA00009773"/>
    </source>
</evidence>
<feature type="transmembrane region" description="Helical" evidence="9">
    <location>
        <begin position="46"/>
        <end position="65"/>
    </location>
</feature>
<dbReference type="PANTHER" id="PTHR21716">
    <property type="entry name" value="TRANSMEMBRANE PROTEIN"/>
    <property type="match status" value="1"/>
</dbReference>
<evidence type="ECO:0000256" key="1">
    <source>
        <dbReference type="ARBA" id="ARBA00004651"/>
    </source>
</evidence>
<name>A0A0L0MHB7_9BURK</name>
<dbReference type="RefSeq" id="WP_083452045.1">
    <property type="nucleotide sequence ID" value="NZ_LFJJ01000014.1"/>
</dbReference>